<keyword evidence="7" id="KW-0695">RNA-directed DNA polymerase</keyword>
<dbReference type="Gene3D" id="3.30.70.270">
    <property type="match status" value="1"/>
</dbReference>
<dbReference type="CDD" id="cd01647">
    <property type="entry name" value="RT_LTR"/>
    <property type="match status" value="1"/>
</dbReference>
<evidence type="ECO:0000256" key="4">
    <source>
        <dbReference type="ARBA" id="ARBA00022722"/>
    </source>
</evidence>
<evidence type="ECO:0000259" key="9">
    <source>
        <dbReference type="PROSITE" id="PS50878"/>
    </source>
</evidence>
<dbReference type="Pfam" id="PF00078">
    <property type="entry name" value="RVT_1"/>
    <property type="match status" value="1"/>
</dbReference>
<dbReference type="Gramene" id="GBG82554">
    <property type="protein sequence ID" value="GBG82554"/>
    <property type="gene ID" value="CBR_g34931"/>
</dbReference>
<dbReference type="GO" id="GO:0003964">
    <property type="term" value="F:RNA-directed DNA polymerase activity"/>
    <property type="evidence" value="ECO:0007669"/>
    <property type="project" value="UniProtKB-KW"/>
</dbReference>
<keyword evidence="11" id="KW-1185">Reference proteome</keyword>
<dbReference type="InterPro" id="IPR053134">
    <property type="entry name" value="RNA-dir_DNA_polymerase"/>
</dbReference>
<evidence type="ECO:0000256" key="3">
    <source>
        <dbReference type="ARBA" id="ARBA00022695"/>
    </source>
</evidence>
<dbReference type="SUPFAM" id="SSF56672">
    <property type="entry name" value="DNA/RNA polymerases"/>
    <property type="match status" value="1"/>
</dbReference>
<dbReference type="InterPro" id="IPR043502">
    <property type="entry name" value="DNA/RNA_pol_sf"/>
</dbReference>
<feature type="region of interest" description="Disordered" evidence="8">
    <location>
        <begin position="640"/>
        <end position="673"/>
    </location>
</feature>
<evidence type="ECO:0000256" key="6">
    <source>
        <dbReference type="ARBA" id="ARBA00022801"/>
    </source>
</evidence>
<comment type="caution">
    <text evidence="10">The sequence shown here is derived from an EMBL/GenBank/DDBJ whole genome shotgun (WGS) entry which is preliminary data.</text>
</comment>
<gene>
    <name evidence="10" type="ORF">CBR_g34931</name>
</gene>
<feature type="compositionally biased region" description="Low complexity" evidence="8">
    <location>
        <begin position="640"/>
        <end position="651"/>
    </location>
</feature>
<feature type="domain" description="Reverse transcriptase" evidence="9">
    <location>
        <begin position="689"/>
        <end position="868"/>
    </location>
</feature>
<sequence>MADDVGYTLVAEYTPVRDDGIVGEAVTASTDPIAVCDVDGESFSLNVPVAGCVRYSDLVLRSDPDSRSQSDLDVPVRGATPEVCESKVMPKGTAWWPTSCLISSYRVAACHRPRALAIRSIIAGDTQGPHREFGQEGQGCGGGQMGEGGETEARADQTEGGQGARALLGTGVCRAGMQGFAGSRHGLCRGLRLGMYLGYREAGITVTVGVLGEAVMACDMIEEEGGDVFGTVRSRARNEVGTFRQAAENDADAIMPAVGLGKAAHEVHGDGLPTVRAPDCEIVNHDEEFLLVGGVIHLRGKELLACEGDGVFAGWSLGVNGVLAVIVPIEGLVLACEFVEGVRDLGKVANERAVIVGKVEEGTELEEGLGRGVIDEGCDLRGVHTDAFSGDNVVEVFDAPSGKRTFVELGVEFLLSEDREDFANMLEVGLEGGAKDEDVIKVHDDTNFEEVTEDVIHAGLECGGALVGGGELVRGGGGGGVLGGDVVEEARAGRGRWVVILGEGGGGATMVEVVVDEGGGVQVDGVGVEVEVEACPEERVGWGVEEGGVVVLTTVMAGEFPSSVVTRSEMADMVVSMVAREDLRAVNVKNYYASVVKYGGGGGAGVGKQVLWRQKRQDHTLVVFDDDTVEKWPLEVEGVTSSSESGKGEVTAAVVKKGGPRPPGKKKKPRSFPEHLRIASEKPWEKMGISQELWQERMNNAQCLKCGIAGHDGELRLCIDYRGSNVVTVKNDESLPHIDDLLDQLQGCKYFSKIDLKFGYHQIEVEPSDQHKTAFRTRYDHYEFVVMPFGLTNAPATFQRSMNDLFRQWLDKFVIVYLDDILVYSKTLEDHEKHLRLVLEKLREGIFKINAKKFEFAKSEVLYLGHIVNEEDPEVARDVKWIIDLGAAKFEGPGAAGHEKRVVDVNRKRLKVVRPGGKTSFSTTELKGTYAPPFRVDIFRNDPTRLKIVVDSDNEVELVVQTRHVRDVIALTIRGFAQRYNSSRT</sequence>
<dbReference type="GO" id="GO:0004519">
    <property type="term" value="F:endonuclease activity"/>
    <property type="evidence" value="ECO:0007669"/>
    <property type="project" value="UniProtKB-KW"/>
</dbReference>
<keyword evidence="3" id="KW-0548">Nucleotidyltransferase</keyword>
<feature type="compositionally biased region" description="Gly residues" evidence="8">
    <location>
        <begin position="136"/>
        <end position="148"/>
    </location>
</feature>
<dbReference type="Pfam" id="PF23218">
    <property type="entry name" value="PH_AIR9"/>
    <property type="match status" value="1"/>
</dbReference>
<dbReference type="InterPro" id="IPR000477">
    <property type="entry name" value="RT_dom"/>
</dbReference>
<accession>A0A388LJP7</accession>
<dbReference type="PANTHER" id="PTHR24559:SF444">
    <property type="entry name" value="REVERSE TRANSCRIPTASE DOMAIN-CONTAINING PROTEIN"/>
    <property type="match status" value="1"/>
</dbReference>
<dbReference type="EMBL" id="BFEA01000410">
    <property type="protein sequence ID" value="GBG82554.1"/>
    <property type="molecule type" value="Genomic_DNA"/>
</dbReference>
<evidence type="ECO:0000256" key="2">
    <source>
        <dbReference type="ARBA" id="ARBA00022679"/>
    </source>
</evidence>
<dbReference type="InterPro" id="IPR056287">
    <property type="entry name" value="PH_AIR9"/>
</dbReference>
<evidence type="ECO:0000256" key="5">
    <source>
        <dbReference type="ARBA" id="ARBA00022759"/>
    </source>
</evidence>
<dbReference type="GO" id="GO:0006508">
    <property type="term" value="P:proteolysis"/>
    <property type="evidence" value="ECO:0007669"/>
    <property type="project" value="UniProtKB-KW"/>
</dbReference>
<evidence type="ECO:0000256" key="8">
    <source>
        <dbReference type="SAM" id="MobiDB-lite"/>
    </source>
</evidence>
<keyword evidence="4" id="KW-0540">Nuclease</keyword>
<organism evidence="10 11">
    <name type="scientific">Chara braunii</name>
    <name type="common">Braun's stonewort</name>
    <dbReference type="NCBI Taxonomy" id="69332"/>
    <lineage>
        <taxon>Eukaryota</taxon>
        <taxon>Viridiplantae</taxon>
        <taxon>Streptophyta</taxon>
        <taxon>Charophyceae</taxon>
        <taxon>Charales</taxon>
        <taxon>Characeae</taxon>
        <taxon>Chara</taxon>
    </lineage>
</organism>
<dbReference type="STRING" id="69332.A0A388LJP7"/>
<reference evidence="10 11" key="1">
    <citation type="journal article" date="2018" name="Cell">
        <title>The Chara Genome: Secondary Complexity and Implications for Plant Terrestrialization.</title>
        <authorList>
            <person name="Nishiyama T."/>
            <person name="Sakayama H."/>
            <person name="Vries J.D."/>
            <person name="Buschmann H."/>
            <person name="Saint-Marcoux D."/>
            <person name="Ullrich K.K."/>
            <person name="Haas F.B."/>
            <person name="Vanderstraeten L."/>
            <person name="Becker D."/>
            <person name="Lang D."/>
            <person name="Vosolsobe S."/>
            <person name="Rombauts S."/>
            <person name="Wilhelmsson P.K.I."/>
            <person name="Janitza P."/>
            <person name="Kern R."/>
            <person name="Heyl A."/>
            <person name="Rumpler F."/>
            <person name="Villalobos L.I.A.C."/>
            <person name="Clay J.M."/>
            <person name="Skokan R."/>
            <person name="Toyoda A."/>
            <person name="Suzuki Y."/>
            <person name="Kagoshima H."/>
            <person name="Schijlen E."/>
            <person name="Tajeshwar N."/>
            <person name="Catarino B."/>
            <person name="Hetherington A.J."/>
            <person name="Saltykova A."/>
            <person name="Bonnot C."/>
            <person name="Breuninger H."/>
            <person name="Symeonidi A."/>
            <person name="Radhakrishnan G.V."/>
            <person name="Van Nieuwerburgh F."/>
            <person name="Deforce D."/>
            <person name="Chang C."/>
            <person name="Karol K.G."/>
            <person name="Hedrich R."/>
            <person name="Ulvskov P."/>
            <person name="Glockner G."/>
            <person name="Delwiche C.F."/>
            <person name="Petrasek J."/>
            <person name="Van de Peer Y."/>
            <person name="Friml J."/>
            <person name="Beilby M."/>
            <person name="Dolan L."/>
            <person name="Kohara Y."/>
            <person name="Sugano S."/>
            <person name="Fujiyama A."/>
            <person name="Delaux P.-M."/>
            <person name="Quint M."/>
            <person name="TheiBen G."/>
            <person name="Hagemann M."/>
            <person name="Harholt J."/>
            <person name="Dunand C."/>
            <person name="Zachgo S."/>
            <person name="Langdale J."/>
            <person name="Maumus F."/>
            <person name="Straeten D.V.D."/>
            <person name="Gould S.B."/>
            <person name="Rensing S.A."/>
        </authorList>
    </citation>
    <scope>NUCLEOTIDE SEQUENCE [LARGE SCALE GENOMIC DNA]</scope>
    <source>
        <strain evidence="10 11">S276</strain>
    </source>
</reference>
<keyword evidence="6" id="KW-0378">Hydrolase</keyword>
<evidence type="ECO:0000256" key="1">
    <source>
        <dbReference type="ARBA" id="ARBA00022670"/>
    </source>
</evidence>
<keyword evidence="1" id="KW-0645">Protease</keyword>
<dbReference type="Gene3D" id="3.10.10.10">
    <property type="entry name" value="HIV Type 1 Reverse Transcriptase, subunit A, domain 1"/>
    <property type="match status" value="1"/>
</dbReference>
<feature type="region of interest" description="Disordered" evidence="8">
    <location>
        <begin position="127"/>
        <end position="161"/>
    </location>
</feature>
<evidence type="ECO:0000256" key="7">
    <source>
        <dbReference type="ARBA" id="ARBA00022918"/>
    </source>
</evidence>
<protein>
    <recommendedName>
        <fullName evidence="9">Reverse transcriptase domain-containing protein</fullName>
    </recommendedName>
</protein>
<dbReference type="PROSITE" id="PS50878">
    <property type="entry name" value="RT_POL"/>
    <property type="match status" value="1"/>
</dbReference>
<dbReference type="FunFam" id="3.10.10.10:FF:000007">
    <property type="entry name" value="Retrovirus-related Pol polyprotein from transposon 17.6-like Protein"/>
    <property type="match status" value="1"/>
</dbReference>
<evidence type="ECO:0000313" key="11">
    <source>
        <dbReference type="Proteomes" id="UP000265515"/>
    </source>
</evidence>
<dbReference type="AlphaFoldDB" id="A0A388LJP7"/>
<evidence type="ECO:0000313" key="10">
    <source>
        <dbReference type="EMBL" id="GBG82554.1"/>
    </source>
</evidence>
<keyword evidence="2" id="KW-0808">Transferase</keyword>
<dbReference type="PANTHER" id="PTHR24559">
    <property type="entry name" value="TRANSPOSON TY3-I GAG-POL POLYPROTEIN"/>
    <property type="match status" value="1"/>
</dbReference>
<name>A0A388LJP7_CHABU</name>
<dbReference type="Proteomes" id="UP000265515">
    <property type="component" value="Unassembled WGS sequence"/>
</dbReference>
<proteinExistence type="predicted"/>
<dbReference type="GO" id="GO:0008233">
    <property type="term" value="F:peptidase activity"/>
    <property type="evidence" value="ECO:0007669"/>
    <property type="project" value="UniProtKB-KW"/>
</dbReference>
<keyword evidence="5" id="KW-0255">Endonuclease</keyword>
<dbReference type="InterPro" id="IPR043128">
    <property type="entry name" value="Rev_trsase/Diguanyl_cyclase"/>
</dbReference>
<dbReference type="OrthoDB" id="1904536at2759"/>